<organism evidence="3 4">
    <name type="scientific">Fervidobacterium gondwanense DSM 13020</name>
    <dbReference type="NCBI Taxonomy" id="1121883"/>
    <lineage>
        <taxon>Bacteria</taxon>
        <taxon>Thermotogati</taxon>
        <taxon>Thermotogota</taxon>
        <taxon>Thermotogae</taxon>
        <taxon>Thermotogales</taxon>
        <taxon>Fervidobacteriaceae</taxon>
        <taxon>Fervidobacterium</taxon>
    </lineage>
</organism>
<reference evidence="4" key="1">
    <citation type="submission" date="2016-12" db="EMBL/GenBank/DDBJ databases">
        <authorList>
            <person name="Varghese N."/>
            <person name="Submissions S."/>
        </authorList>
    </citation>
    <scope>NUCLEOTIDE SEQUENCE [LARGE SCALE GENOMIC DNA]</scope>
    <source>
        <strain evidence="4">DSM 13020</strain>
    </source>
</reference>
<dbReference type="SMART" id="SM00267">
    <property type="entry name" value="GGDEF"/>
    <property type="match status" value="1"/>
</dbReference>
<dbReference type="Pfam" id="PF01590">
    <property type="entry name" value="GAF"/>
    <property type="match status" value="1"/>
</dbReference>
<dbReference type="Proteomes" id="UP000184207">
    <property type="component" value="Unassembled WGS sequence"/>
</dbReference>
<dbReference type="InterPro" id="IPR029787">
    <property type="entry name" value="Nucleotide_cyclase"/>
</dbReference>
<proteinExistence type="predicted"/>
<dbReference type="RefSeq" id="WP_072759615.1">
    <property type="nucleotide sequence ID" value="NZ_FRDJ01000006.1"/>
</dbReference>
<dbReference type="OrthoDB" id="45260at2"/>
<dbReference type="Gene3D" id="3.30.70.270">
    <property type="match status" value="1"/>
</dbReference>
<dbReference type="PANTHER" id="PTHR46663">
    <property type="entry name" value="DIGUANYLATE CYCLASE DGCT-RELATED"/>
    <property type="match status" value="1"/>
</dbReference>
<keyword evidence="1" id="KW-1133">Transmembrane helix</keyword>
<dbReference type="InterPro" id="IPR052163">
    <property type="entry name" value="DGC-Regulatory_Protein"/>
</dbReference>
<dbReference type="AlphaFoldDB" id="A0A1M7SVX7"/>
<feature type="transmembrane region" description="Helical" evidence="1">
    <location>
        <begin position="6"/>
        <end position="27"/>
    </location>
</feature>
<dbReference type="InterPro" id="IPR000160">
    <property type="entry name" value="GGDEF_dom"/>
</dbReference>
<dbReference type="InterPro" id="IPR029016">
    <property type="entry name" value="GAF-like_dom_sf"/>
</dbReference>
<dbReference type="SUPFAM" id="SSF55781">
    <property type="entry name" value="GAF domain-like"/>
    <property type="match status" value="1"/>
</dbReference>
<dbReference type="EMBL" id="FRDJ01000006">
    <property type="protein sequence ID" value="SHN62580.1"/>
    <property type="molecule type" value="Genomic_DNA"/>
</dbReference>
<dbReference type="InterPro" id="IPR043128">
    <property type="entry name" value="Rev_trsase/Diguanyl_cyclase"/>
</dbReference>
<gene>
    <name evidence="3" type="ORF">SAMN02745226_01304</name>
</gene>
<evidence type="ECO:0000313" key="3">
    <source>
        <dbReference type="EMBL" id="SHN62580.1"/>
    </source>
</evidence>
<dbReference type="STRING" id="1121883.SAMN02745226_01304"/>
<feature type="domain" description="GGDEF" evidence="2">
    <location>
        <begin position="418"/>
        <end position="548"/>
    </location>
</feature>
<dbReference type="NCBIfam" id="TIGR00254">
    <property type="entry name" value="GGDEF"/>
    <property type="match status" value="1"/>
</dbReference>
<accession>A0A1M7SVX7</accession>
<protein>
    <submittedName>
        <fullName evidence="3">Diguanylate cyclase (GGDEF) domain-containing protein</fullName>
    </submittedName>
</protein>
<dbReference type="Pfam" id="PF00990">
    <property type="entry name" value="GGDEF"/>
    <property type="match status" value="1"/>
</dbReference>
<keyword evidence="4" id="KW-1185">Reference proteome</keyword>
<evidence type="ECO:0000256" key="1">
    <source>
        <dbReference type="SAM" id="Phobius"/>
    </source>
</evidence>
<feature type="transmembrane region" description="Helical" evidence="1">
    <location>
        <begin position="175"/>
        <end position="193"/>
    </location>
</feature>
<dbReference type="InterPro" id="IPR003018">
    <property type="entry name" value="GAF"/>
</dbReference>
<dbReference type="CDD" id="cd01949">
    <property type="entry name" value="GGDEF"/>
    <property type="match status" value="1"/>
</dbReference>
<evidence type="ECO:0000313" key="4">
    <source>
        <dbReference type="Proteomes" id="UP000184207"/>
    </source>
</evidence>
<dbReference type="PANTHER" id="PTHR46663:SF2">
    <property type="entry name" value="GGDEF DOMAIN-CONTAINING PROTEIN"/>
    <property type="match status" value="1"/>
</dbReference>
<dbReference type="SUPFAM" id="SSF55073">
    <property type="entry name" value="Nucleotide cyclase"/>
    <property type="match status" value="1"/>
</dbReference>
<evidence type="ECO:0000259" key="2">
    <source>
        <dbReference type="PROSITE" id="PS50887"/>
    </source>
</evidence>
<name>A0A1M7SVX7_FERGO</name>
<keyword evidence="1" id="KW-0472">Membrane</keyword>
<keyword evidence="1" id="KW-0812">Transmembrane</keyword>
<dbReference type="PROSITE" id="PS50887">
    <property type="entry name" value="GGDEF"/>
    <property type="match status" value="1"/>
</dbReference>
<sequence length="553" mass="63668">MRLRILITLFFVIVITTTFFVFLNMYFENEEQHFKSVFKDTVETHATEIYYSHFRNDELYNAILRWDDQKLNMIEENLKKSYPFIVDVEFETGNPPETIYSITSSGTLLVLEYRISDSSGKTYIPDKIAKVLVDVSSILKRLHLENVRIATGTKEIARDLTYGLKYERLLKISELPIILSFAFILLIALMSIVSEISVIKELRKEEILNNALNSVIKLTQDMLIGNIELSYQLILEKAIEIIPRAQSGSVLMKEGDIYRFVATAGYNFEELSKVWFFQEELAQGMDAKVKITTNLQEFDAEVLKGERFQILNKYGRIDEIKAMLSVPIVVNNEIVAFMNIDNLESSDAFNEFAVRIATLFATQIGVVFEKLKLEEELIKQKEMLEILSTQDALTQLPNRRALEMEAERITKLAEREGKNICVVYVDLFKFKAINDSFGHRVGDYILKVVAERLQSVVRKSDFIARIGGDEFVFLLYDCKEYKQFVERTLQEIEKDIVWESHVFNVSANFGIAIYPHDGTDFGDLLIKADMAMYYAKNSGKSYHLASQLSTDSI</sequence>
<dbReference type="Gene3D" id="3.30.450.40">
    <property type="match status" value="1"/>
</dbReference>
<dbReference type="FunFam" id="3.30.70.270:FF:000001">
    <property type="entry name" value="Diguanylate cyclase domain protein"/>
    <property type="match status" value="1"/>
</dbReference>